<evidence type="ECO:0000256" key="1">
    <source>
        <dbReference type="SAM" id="MobiDB-lite"/>
    </source>
</evidence>
<sequence length="246" mass="29116">MPSYSRRSESRDRDRHRSSRKRSRSRDRDESSDRKRKRSEKRRDRKREKNRSKSSTPNERIYAPADVACELDGGNINMAQLDKKTVDWLHEKINDQGELVHVGGVLEKQKCSKAIKVVSSRLGDIEEIIRERVSAAKIDMEQRLRLQIESELKEEMEAIQRRENESKERCLNMERALIEKIKQLDESEKQLSDERLQMLESKRMFEEKRIELDREKEILKKNEQQSILNKGGSQRAPIRMRLGSGR</sequence>
<accession>A0A6V7TMR6</accession>
<dbReference type="EMBL" id="CAJEWN010000007">
    <property type="protein sequence ID" value="CAD2128326.1"/>
    <property type="molecule type" value="Genomic_DNA"/>
</dbReference>
<evidence type="ECO:0000313" key="2">
    <source>
        <dbReference type="EMBL" id="CAD2128326.1"/>
    </source>
</evidence>
<dbReference type="AlphaFoldDB" id="A0A6V7TMR6"/>
<gene>
    <name evidence="2" type="ORF">MENT_LOCUS2187</name>
</gene>
<feature type="compositionally biased region" description="Basic residues" evidence="1">
    <location>
        <begin position="34"/>
        <end position="52"/>
    </location>
</feature>
<organism evidence="2 3">
    <name type="scientific">Meloidogyne enterolobii</name>
    <name type="common">Root-knot nematode worm</name>
    <name type="synonym">Meloidogyne mayaguensis</name>
    <dbReference type="NCBI Taxonomy" id="390850"/>
    <lineage>
        <taxon>Eukaryota</taxon>
        <taxon>Metazoa</taxon>
        <taxon>Ecdysozoa</taxon>
        <taxon>Nematoda</taxon>
        <taxon>Chromadorea</taxon>
        <taxon>Rhabditida</taxon>
        <taxon>Tylenchina</taxon>
        <taxon>Tylenchomorpha</taxon>
        <taxon>Tylenchoidea</taxon>
        <taxon>Meloidogynidae</taxon>
        <taxon>Meloidogyninae</taxon>
        <taxon>Meloidogyne</taxon>
    </lineage>
</organism>
<feature type="compositionally biased region" description="Basic and acidic residues" evidence="1">
    <location>
        <begin position="1"/>
        <end position="15"/>
    </location>
</feature>
<feature type="region of interest" description="Disordered" evidence="1">
    <location>
        <begin position="223"/>
        <end position="246"/>
    </location>
</feature>
<dbReference type="Proteomes" id="UP000580250">
    <property type="component" value="Unassembled WGS sequence"/>
</dbReference>
<dbReference type="OrthoDB" id="5862042at2759"/>
<evidence type="ECO:0000313" key="3">
    <source>
        <dbReference type="Proteomes" id="UP000580250"/>
    </source>
</evidence>
<dbReference type="Pfam" id="PF15346">
    <property type="entry name" value="ARGLU"/>
    <property type="match status" value="1"/>
</dbReference>
<name>A0A6V7TMR6_MELEN</name>
<proteinExistence type="predicted"/>
<comment type="caution">
    <text evidence="2">The sequence shown here is derived from an EMBL/GenBank/DDBJ whole genome shotgun (WGS) entry which is preliminary data.</text>
</comment>
<reference evidence="2 3" key="1">
    <citation type="submission" date="2020-08" db="EMBL/GenBank/DDBJ databases">
        <authorList>
            <person name="Koutsovoulos G."/>
            <person name="Danchin GJ E."/>
        </authorList>
    </citation>
    <scope>NUCLEOTIDE SEQUENCE [LARGE SCALE GENOMIC DNA]</scope>
</reference>
<protein>
    <submittedName>
        <fullName evidence="2">Uncharacterized protein</fullName>
    </submittedName>
</protein>
<feature type="compositionally biased region" description="Basic residues" evidence="1">
    <location>
        <begin position="16"/>
        <end position="25"/>
    </location>
</feature>
<dbReference type="InterPro" id="IPR033371">
    <property type="entry name" value="ARGLU1"/>
</dbReference>
<feature type="region of interest" description="Disordered" evidence="1">
    <location>
        <begin position="1"/>
        <end position="63"/>
    </location>
</feature>